<gene>
    <name evidence="1" type="ORF">CCOS01_14644</name>
</gene>
<reference evidence="1 2" key="1">
    <citation type="submission" date="2016-10" db="EMBL/GenBank/DDBJ databases">
        <title>The genome sequence of Colletotrichum fioriniae PJ7.</title>
        <authorList>
            <person name="Baroncelli R."/>
        </authorList>
    </citation>
    <scope>NUCLEOTIDE SEQUENCE [LARGE SCALE GENOMIC DNA]</scope>
    <source>
        <strain evidence="1 2">IMI 309622</strain>
    </source>
</reference>
<sequence length="30" mass="3649">MILCPNVGWLNRPRSTQRTTRRLFNPFRMS</sequence>
<evidence type="ECO:0000313" key="1">
    <source>
        <dbReference type="EMBL" id="KAK1512404.1"/>
    </source>
</evidence>
<dbReference type="EMBL" id="MOOE01000021">
    <property type="protein sequence ID" value="KAK1512404.1"/>
    <property type="molecule type" value="Genomic_DNA"/>
</dbReference>
<evidence type="ECO:0000313" key="2">
    <source>
        <dbReference type="Proteomes" id="UP001240678"/>
    </source>
</evidence>
<proteinExistence type="predicted"/>
<name>A0AAJ0DUC0_9PEZI</name>
<keyword evidence="2" id="KW-1185">Reference proteome</keyword>
<dbReference type="RefSeq" id="XP_060306618.1">
    <property type="nucleotide sequence ID" value="XM_060462787.1"/>
</dbReference>
<comment type="caution">
    <text evidence="1">The sequence shown here is derived from an EMBL/GenBank/DDBJ whole genome shotgun (WGS) entry which is preliminary data.</text>
</comment>
<dbReference type="Proteomes" id="UP001240678">
    <property type="component" value="Unassembled WGS sequence"/>
</dbReference>
<dbReference type="AlphaFoldDB" id="A0AAJ0DUC0"/>
<organism evidence="1 2">
    <name type="scientific">Colletotrichum costaricense</name>
    <dbReference type="NCBI Taxonomy" id="1209916"/>
    <lineage>
        <taxon>Eukaryota</taxon>
        <taxon>Fungi</taxon>
        <taxon>Dikarya</taxon>
        <taxon>Ascomycota</taxon>
        <taxon>Pezizomycotina</taxon>
        <taxon>Sordariomycetes</taxon>
        <taxon>Hypocreomycetidae</taxon>
        <taxon>Glomerellales</taxon>
        <taxon>Glomerellaceae</taxon>
        <taxon>Colletotrichum</taxon>
        <taxon>Colletotrichum acutatum species complex</taxon>
    </lineage>
</organism>
<dbReference type="GeneID" id="85346334"/>
<accession>A0AAJ0DUC0</accession>
<protein>
    <submittedName>
        <fullName evidence="1">Uncharacterized protein</fullName>
    </submittedName>
</protein>